<dbReference type="InterPro" id="IPR013901">
    <property type="entry name" value="Anthrone_oxy"/>
</dbReference>
<comment type="caution">
    <text evidence="2">The sequence shown here is derived from an EMBL/GenBank/DDBJ whole genome shotgun (WGS) entry which is preliminary data.</text>
</comment>
<keyword evidence="1" id="KW-0812">Transmembrane</keyword>
<keyword evidence="1" id="KW-1133">Transmembrane helix</keyword>
<dbReference type="RefSeq" id="WP_262840722.1">
    <property type="nucleotide sequence ID" value="NZ_JANZYP010000002.1"/>
</dbReference>
<keyword evidence="3" id="KW-1185">Reference proteome</keyword>
<keyword evidence="1" id="KW-0472">Membrane</keyword>
<name>A0ABV9EI74_9ACTN</name>
<proteinExistence type="predicted"/>
<reference evidence="3" key="1">
    <citation type="journal article" date="2019" name="Int. J. Syst. Evol. Microbiol.">
        <title>The Global Catalogue of Microorganisms (GCM) 10K type strain sequencing project: providing services to taxonomists for standard genome sequencing and annotation.</title>
        <authorList>
            <consortium name="The Broad Institute Genomics Platform"/>
            <consortium name="The Broad Institute Genome Sequencing Center for Infectious Disease"/>
            <person name="Wu L."/>
            <person name="Ma J."/>
        </authorList>
    </citation>
    <scope>NUCLEOTIDE SEQUENCE [LARGE SCALE GENOMIC DNA]</scope>
    <source>
        <strain evidence="3">CCUG 49560</strain>
    </source>
</reference>
<protein>
    <submittedName>
        <fullName evidence="2">Anthrone oxygenase family protein</fullName>
    </submittedName>
</protein>
<dbReference type="Proteomes" id="UP001595891">
    <property type="component" value="Unassembled WGS sequence"/>
</dbReference>
<sequence>MTTVLMLIALTSNGLAAGVLLSTVLGGVPLLLTLPPARYVHAHGFLAQRYDPFMPVTLALTAVVDVVLAWSTPGATGHALYAAAAVTVGCVMVISLTKNVPINKWLISLDPDTLPADFDRRDPRYRWRTWNAVRTALAVLGLVINLAASASALL</sequence>
<evidence type="ECO:0000313" key="3">
    <source>
        <dbReference type="Proteomes" id="UP001595891"/>
    </source>
</evidence>
<dbReference type="Pfam" id="PF08592">
    <property type="entry name" value="Anthrone_oxy"/>
    <property type="match status" value="1"/>
</dbReference>
<evidence type="ECO:0000313" key="2">
    <source>
        <dbReference type="EMBL" id="MFC4587949.1"/>
    </source>
</evidence>
<feature type="transmembrane region" description="Helical" evidence="1">
    <location>
        <begin position="131"/>
        <end position="153"/>
    </location>
</feature>
<evidence type="ECO:0000256" key="1">
    <source>
        <dbReference type="SAM" id="Phobius"/>
    </source>
</evidence>
<accession>A0ABV9EI74</accession>
<organism evidence="2 3">
    <name type="scientific">Sphaerisporangium corydalis</name>
    <dbReference type="NCBI Taxonomy" id="1441875"/>
    <lineage>
        <taxon>Bacteria</taxon>
        <taxon>Bacillati</taxon>
        <taxon>Actinomycetota</taxon>
        <taxon>Actinomycetes</taxon>
        <taxon>Streptosporangiales</taxon>
        <taxon>Streptosporangiaceae</taxon>
        <taxon>Sphaerisporangium</taxon>
    </lineage>
</organism>
<gene>
    <name evidence="2" type="ORF">ACFO8L_17795</name>
</gene>
<feature type="transmembrane region" description="Helical" evidence="1">
    <location>
        <begin position="6"/>
        <end position="32"/>
    </location>
</feature>
<feature type="transmembrane region" description="Helical" evidence="1">
    <location>
        <begin position="78"/>
        <end position="97"/>
    </location>
</feature>
<dbReference type="EMBL" id="JBHSFN010000010">
    <property type="protein sequence ID" value="MFC4587949.1"/>
    <property type="molecule type" value="Genomic_DNA"/>
</dbReference>